<evidence type="ECO:0000256" key="7">
    <source>
        <dbReference type="PIRSR" id="PIRSR602129-50"/>
    </source>
</evidence>
<dbReference type="WBParaSite" id="TCONS_00015576.p1">
    <property type="protein sequence ID" value="TCONS_00015576.p1"/>
    <property type="gene ID" value="XLOC_010086"/>
</dbReference>
<evidence type="ECO:0000256" key="2">
    <source>
        <dbReference type="ARBA" id="ARBA00022898"/>
    </source>
</evidence>
<proteinExistence type="inferred from homology"/>
<dbReference type="GO" id="GO:0030149">
    <property type="term" value="P:sphingolipid catabolic process"/>
    <property type="evidence" value="ECO:0007669"/>
    <property type="project" value="TreeGrafter"/>
</dbReference>
<dbReference type="STRING" id="6248.A0A0K0EC88"/>
<reference evidence="10" key="1">
    <citation type="submission" date="2015-08" db="UniProtKB">
        <authorList>
            <consortium name="WormBaseParasite"/>
        </authorList>
    </citation>
    <scope>IDENTIFICATION</scope>
</reference>
<dbReference type="GO" id="GO:0005783">
    <property type="term" value="C:endoplasmic reticulum"/>
    <property type="evidence" value="ECO:0007669"/>
    <property type="project" value="TreeGrafter"/>
</dbReference>
<feature type="modified residue" description="N6-(pyridoxal phosphate)lysine" evidence="7">
    <location>
        <position position="349"/>
    </location>
</feature>
<dbReference type="PANTHER" id="PTHR42735">
    <property type="match status" value="1"/>
</dbReference>
<evidence type="ECO:0000313" key="9">
    <source>
        <dbReference type="Proteomes" id="UP000035681"/>
    </source>
</evidence>
<keyword evidence="2 7" id="KW-0663">Pyridoxal phosphate</keyword>
<dbReference type="InterPro" id="IPR050477">
    <property type="entry name" value="GrpII_AminoAcid_Decarb"/>
</dbReference>
<accession>A0A0K0EC88</accession>
<protein>
    <recommendedName>
        <fullName evidence="5">sphinganine-1-phosphate aldolase</fullName>
        <ecNumber evidence="5">4.1.2.27</ecNumber>
    </recommendedName>
    <alternativeName>
        <fullName evidence="6">Sphingosine-1-phosphate aldolase</fullName>
    </alternativeName>
</protein>
<organism evidence="10">
    <name type="scientific">Strongyloides stercoralis</name>
    <name type="common">Threadworm</name>
    <dbReference type="NCBI Taxonomy" id="6248"/>
    <lineage>
        <taxon>Eukaryota</taxon>
        <taxon>Metazoa</taxon>
        <taxon>Ecdysozoa</taxon>
        <taxon>Nematoda</taxon>
        <taxon>Chromadorea</taxon>
        <taxon>Rhabditida</taxon>
        <taxon>Tylenchina</taxon>
        <taxon>Panagrolaimomorpha</taxon>
        <taxon>Strongyloidoidea</taxon>
        <taxon>Strongyloididae</taxon>
        <taxon>Strongyloides</taxon>
    </lineage>
</organism>
<dbReference type="GO" id="GO:0016020">
    <property type="term" value="C:membrane"/>
    <property type="evidence" value="ECO:0007669"/>
    <property type="project" value="GOC"/>
</dbReference>
<evidence type="ECO:0000313" key="10">
    <source>
        <dbReference type="WBParaSite" id="SSTP_0000709400.1"/>
    </source>
</evidence>
<dbReference type="SUPFAM" id="SSF53383">
    <property type="entry name" value="PLP-dependent transferases"/>
    <property type="match status" value="1"/>
</dbReference>
<keyword evidence="3 8" id="KW-0456">Lyase</keyword>
<dbReference type="InterPro" id="IPR015421">
    <property type="entry name" value="PyrdxlP-dep_Trfase_major"/>
</dbReference>
<dbReference type="PANTHER" id="PTHR42735:SF6">
    <property type="entry name" value="SPHINGOSINE-1-PHOSPHATE LYASE 1"/>
    <property type="match status" value="1"/>
</dbReference>
<dbReference type="Gene3D" id="6.10.140.2150">
    <property type="match status" value="1"/>
</dbReference>
<dbReference type="WBParaSite" id="SSTP_0000709400.1">
    <property type="protein sequence ID" value="SSTP_0000709400.1"/>
    <property type="gene ID" value="SSTP_0000709400"/>
</dbReference>
<comment type="cofactor">
    <cofactor evidence="1 7 8">
        <name>pyridoxal 5'-phosphate</name>
        <dbReference type="ChEBI" id="CHEBI:597326"/>
    </cofactor>
</comment>
<dbReference type="GO" id="GO:0019752">
    <property type="term" value="P:carboxylic acid metabolic process"/>
    <property type="evidence" value="ECO:0007669"/>
    <property type="project" value="InterPro"/>
</dbReference>
<evidence type="ECO:0000256" key="1">
    <source>
        <dbReference type="ARBA" id="ARBA00001933"/>
    </source>
</evidence>
<evidence type="ECO:0000256" key="5">
    <source>
        <dbReference type="ARBA" id="ARBA00038965"/>
    </source>
</evidence>
<evidence type="ECO:0000256" key="3">
    <source>
        <dbReference type="ARBA" id="ARBA00023239"/>
    </source>
</evidence>
<dbReference type="EC" id="4.1.2.27" evidence="5"/>
<evidence type="ECO:0000256" key="4">
    <source>
        <dbReference type="ARBA" id="ARBA00038302"/>
    </source>
</evidence>
<comment type="similarity">
    <text evidence="4">Belongs to the group II decarboxylase family. Sphingosine-1-phosphate lyase subfamily.</text>
</comment>
<evidence type="ECO:0000256" key="8">
    <source>
        <dbReference type="RuleBase" id="RU000382"/>
    </source>
</evidence>
<evidence type="ECO:0000256" key="6">
    <source>
        <dbReference type="ARBA" id="ARBA00042568"/>
    </source>
</evidence>
<sequence>MKHFLYELPKQYETSIRLIHEALTEIRLNFNKSCSQYEAWQIVCYTLSAILFIQWLTIILTSDFSGMGKHIMRNLPFLWEYYEKKKEYTKEVMEQVLLSTDEKKEFYRFLPDRGISANDIVKEARQYLDMAETKYIIKGKYYNFIYGQLDEEQKEVNKELLDMYFNSDALFPEMYPAIRKMEAEAIRIMCSMFHGGVNSCGAITTSVSESIFLACLCYKRRALEKNITEPVMILGVNAHAAFDKAAEILDIKIKRVPCDEYDGMEIGMMKRLISPEVCMIVVSAPNYISGSIDPVEKIAKIVSRNNIPLHVDASFGGFILPFLEQCDYPPMNFDFSLTAVTSMTVDASKYGGALIGSSCILYRDKRYMKYQCFGKQDWSCGVYTAATMSENRGGFRISTIWSSLIYNGRYGYVEKAQKILDLTRLLRIELEKLDYIRIIGAPLLCVVSFTSDKVDLYKVAEKMKGDGWYLNLLQKPKGIRFCISTNNDEKSIILQFVEDLDRTCQYIMDMSRPSTKEEDLTKEKTIFYGLSTPIDCSELSDELSQIYLDSYYATPNLNNHLLPQRKTTRTLSIDGRKMSSIITQIVRSSTQNTS</sequence>
<dbReference type="Pfam" id="PF00282">
    <property type="entry name" value="Pyridoxal_deC"/>
    <property type="match status" value="1"/>
</dbReference>
<dbReference type="InterPro" id="IPR015422">
    <property type="entry name" value="PyrdxlP-dep_Trfase_small"/>
</dbReference>
<dbReference type="Gene3D" id="3.90.1150.10">
    <property type="entry name" value="Aspartate Aminotransferase, domain 1"/>
    <property type="match status" value="1"/>
</dbReference>
<dbReference type="GO" id="GO:0008117">
    <property type="term" value="F:sphinganine-1-phosphate aldolase activity"/>
    <property type="evidence" value="ECO:0007669"/>
    <property type="project" value="UniProtKB-EC"/>
</dbReference>
<dbReference type="Proteomes" id="UP000035681">
    <property type="component" value="Unplaced"/>
</dbReference>
<dbReference type="Gene3D" id="3.40.640.10">
    <property type="entry name" value="Type I PLP-dependent aspartate aminotransferase-like (Major domain)"/>
    <property type="match status" value="1"/>
</dbReference>
<keyword evidence="9" id="KW-1185">Reference proteome</keyword>
<dbReference type="AlphaFoldDB" id="A0A0K0EC88"/>
<dbReference type="InterPro" id="IPR015424">
    <property type="entry name" value="PyrdxlP-dep_Trfase"/>
</dbReference>
<name>A0A0K0EC88_STRER</name>
<dbReference type="GO" id="GO:0030170">
    <property type="term" value="F:pyridoxal phosphate binding"/>
    <property type="evidence" value="ECO:0007669"/>
    <property type="project" value="InterPro"/>
</dbReference>
<dbReference type="InterPro" id="IPR002129">
    <property type="entry name" value="PyrdxlP-dep_de-COase"/>
</dbReference>